<organism evidence="1 2">
    <name type="scientific">Daphnia magna</name>
    <dbReference type="NCBI Taxonomy" id="35525"/>
    <lineage>
        <taxon>Eukaryota</taxon>
        <taxon>Metazoa</taxon>
        <taxon>Ecdysozoa</taxon>
        <taxon>Arthropoda</taxon>
        <taxon>Crustacea</taxon>
        <taxon>Branchiopoda</taxon>
        <taxon>Diplostraca</taxon>
        <taxon>Cladocera</taxon>
        <taxon>Anomopoda</taxon>
        <taxon>Daphniidae</taxon>
        <taxon>Daphnia</taxon>
    </lineage>
</organism>
<name>A0ABR0A737_9CRUS</name>
<accession>A0ABR0A737</accession>
<comment type="caution">
    <text evidence="1">The sequence shown here is derived from an EMBL/GenBank/DDBJ whole genome shotgun (WGS) entry which is preliminary data.</text>
</comment>
<keyword evidence="2" id="KW-1185">Reference proteome</keyword>
<dbReference type="EMBL" id="JAOYFB010000036">
    <property type="protein sequence ID" value="KAK4020958.1"/>
    <property type="molecule type" value="Genomic_DNA"/>
</dbReference>
<evidence type="ECO:0000313" key="2">
    <source>
        <dbReference type="Proteomes" id="UP001234178"/>
    </source>
</evidence>
<proteinExistence type="predicted"/>
<sequence>MHRNKSNGTWVVRKLIEQDHMNHHYRRLNGARSQLHLNNDRHSTISRTRLSKSSNDVRFEESLRNIETRMASEFCLNVSAPASEKKKEISDETLDVMTRHSQYFTQPKSFAPRIVRKIVRPNTATTIRPLSTTSNAIKSDCIEHVPAKLVNTARKTKKAVVSADPERNLSADSAFGDEQFLDSSSSTSDCSQEMDAFNIKKWLREQEEENCYMQLMCDITADLLQRNLCTNGNMKEIIAIYIRKSRKKFSTSKEILMKRLCEDLMIPNDNSFNDQFYGSTKCKAVSTYSHQTWRDNKEDMRMFYNEIKPTDNYLKCGVDHNEISKKYQSYNTLPEKRSFVQKTQSLGEECPTFECFDDKPCAALKSENHTVKHVANSQHAVPIITNTCQKKDIPDVDGYFSDFTNDTDNDIEEEFDFD</sequence>
<dbReference type="Proteomes" id="UP001234178">
    <property type="component" value="Unassembled WGS sequence"/>
</dbReference>
<protein>
    <submittedName>
        <fullName evidence="1">Uncharacterized protein</fullName>
    </submittedName>
</protein>
<gene>
    <name evidence="1" type="ORF">OUZ56_002894</name>
</gene>
<reference evidence="1 2" key="1">
    <citation type="journal article" date="2023" name="Nucleic Acids Res.">
        <title>The hologenome of Daphnia magna reveals possible DNA methylation and microbiome-mediated evolution of the host genome.</title>
        <authorList>
            <person name="Chaturvedi A."/>
            <person name="Li X."/>
            <person name="Dhandapani V."/>
            <person name="Marshall H."/>
            <person name="Kissane S."/>
            <person name="Cuenca-Cambronero M."/>
            <person name="Asole G."/>
            <person name="Calvet F."/>
            <person name="Ruiz-Romero M."/>
            <person name="Marangio P."/>
            <person name="Guigo R."/>
            <person name="Rago D."/>
            <person name="Mirbahai L."/>
            <person name="Eastwood N."/>
            <person name="Colbourne J.K."/>
            <person name="Zhou J."/>
            <person name="Mallon E."/>
            <person name="Orsini L."/>
        </authorList>
    </citation>
    <scope>NUCLEOTIDE SEQUENCE [LARGE SCALE GENOMIC DNA]</scope>
    <source>
        <strain evidence="1">LRV0_1</strain>
    </source>
</reference>
<evidence type="ECO:0000313" key="1">
    <source>
        <dbReference type="EMBL" id="KAK4020958.1"/>
    </source>
</evidence>